<dbReference type="GO" id="GO:0016020">
    <property type="term" value="C:membrane"/>
    <property type="evidence" value="ECO:0007669"/>
    <property type="project" value="UniProtKB-SubCell"/>
</dbReference>
<evidence type="ECO:0000313" key="9">
    <source>
        <dbReference type="EMBL" id="KAF2277553.1"/>
    </source>
</evidence>
<evidence type="ECO:0000256" key="3">
    <source>
        <dbReference type="ARBA" id="ARBA00022989"/>
    </source>
</evidence>
<proteinExistence type="inferred from homology"/>
<sequence>MATSPDLPQLPPEMIAALAKEDQSPQIIGVVAAFTAIAFVCVVLRFFVRITMVRIVGMEDYFMAISMLSSIFTSVCLIQGARLGNGRHMINVPMTNGKRIFLYLFFGILTYHISLTATKLSILLQYRRIFTLKNSRIVIYIAMGICTACGLTAIVSAIFTCVPVDAYWNFTKRPFSKCVNQDAMYHANAGINMFTDLLVAVLPIRNLWTLRIPLRQKIAVVILLTLGWFVVIISVLRLVFLVKVAQHPEDTTWYGGPVALWSALEINLAIVCATTPALKPLIVKVLPNFGTRFGTIQPNDVSGQIPTITTHSQRNNANFVRLKGMPSHSSMGDAVHLKSGAGTVLEQSHGHDEWKEIRVTRDVEQGSINDDGISDESPRSYIQYPPPAWPLQSSR</sequence>
<evidence type="ECO:0000256" key="5">
    <source>
        <dbReference type="ARBA" id="ARBA00038359"/>
    </source>
</evidence>
<comment type="similarity">
    <text evidence="5">Belongs to the SAT4 family.</text>
</comment>
<keyword evidence="2 7" id="KW-0812">Transmembrane</keyword>
<dbReference type="EMBL" id="ML986490">
    <property type="protein sequence ID" value="KAF2277553.1"/>
    <property type="molecule type" value="Genomic_DNA"/>
</dbReference>
<keyword evidence="4 7" id="KW-0472">Membrane</keyword>
<gene>
    <name evidence="9" type="ORF">EI97DRAFT_457554</name>
</gene>
<feature type="transmembrane region" description="Helical" evidence="7">
    <location>
        <begin position="27"/>
        <end position="48"/>
    </location>
</feature>
<feature type="transmembrane region" description="Helical" evidence="7">
    <location>
        <begin position="189"/>
        <end position="208"/>
    </location>
</feature>
<keyword evidence="10" id="KW-1185">Reference proteome</keyword>
<feature type="transmembrane region" description="Helical" evidence="7">
    <location>
        <begin position="100"/>
        <end position="125"/>
    </location>
</feature>
<feature type="transmembrane region" description="Helical" evidence="7">
    <location>
        <begin position="137"/>
        <end position="159"/>
    </location>
</feature>
<dbReference type="PANTHER" id="PTHR33048">
    <property type="entry name" value="PTH11-LIKE INTEGRAL MEMBRANE PROTEIN (AFU_ORTHOLOGUE AFUA_5G11245)"/>
    <property type="match status" value="1"/>
</dbReference>
<dbReference type="GeneID" id="54554005"/>
<evidence type="ECO:0000313" key="10">
    <source>
        <dbReference type="Proteomes" id="UP000800097"/>
    </source>
</evidence>
<evidence type="ECO:0000259" key="8">
    <source>
        <dbReference type="Pfam" id="PF20684"/>
    </source>
</evidence>
<comment type="subcellular location">
    <subcellularLocation>
        <location evidence="1">Membrane</location>
        <topology evidence="1">Multi-pass membrane protein</topology>
    </subcellularLocation>
</comment>
<organism evidence="9 10">
    <name type="scientific">Westerdykella ornata</name>
    <dbReference type="NCBI Taxonomy" id="318751"/>
    <lineage>
        <taxon>Eukaryota</taxon>
        <taxon>Fungi</taxon>
        <taxon>Dikarya</taxon>
        <taxon>Ascomycota</taxon>
        <taxon>Pezizomycotina</taxon>
        <taxon>Dothideomycetes</taxon>
        <taxon>Pleosporomycetidae</taxon>
        <taxon>Pleosporales</taxon>
        <taxon>Sporormiaceae</taxon>
        <taxon>Westerdykella</taxon>
    </lineage>
</organism>
<feature type="transmembrane region" description="Helical" evidence="7">
    <location>
        <begin position="220"/>
        <end position="240"/>
    </location>
</feature>
<reference evidence="9" key="1">
    <citation type="journal article" date="2020" name="Stud. Mycol.">
        <title>101 Dothideomycetes genomes: a test case for predicting lifestyles and emergence of pathogens.</title>
        <authorList>
            <person name="Haridas S."/>
            <person name="Albert R."/>
            <person name="Binder M."/>
            <person name="Bloem J."/>
            <person name="Labutti K."/>
            <person name="Salamov A."/>
            <person name="Andreopoulos B."/>
            <person name="Baker S."/>
            <person name="Barry K."/>
            <person name="Bills G."/>
            <person name="Bluhm B."/>
            <person name="Cannon C."/>
            <person name="Castanera R."/>
            <person name="Culley D."/>
            <person name="Daum C."/>
            <person name="Ezra D."/>
            <person name="Gonzalez J."/>
            <person name="Henrissat B."/>
            <person name="Kuo A."/>
            <person name="Liang C."/>
            <person name="Lipzen A."/>
            <person name="Lutzoni F."/>
            <person name="Magnuson J."/>
            <person name="Mondo S."/>
            <person name="Nolan M."/>
            <person name="Ohm R."/>
            <person name="Pangilinan J."/>
            <person name="Park H.-J."/>
            <person name="Ramirez L."/>
            <person name="Alfaro M."/>
            <person name="Sun H."/>
            <person name="Tritt A."/>
            <person name="Yoshinaga Y."/>
            <person name="Zwiers L.-H."/>
            <person name="Turgeon B."/>
            <person name="Goodwin S."/>
            <person name="Spatafora J."/>
            <person name="Crous P."/>
            <person name="Grigoriev I."/>
        </authorList>
    </citation>
    <scope>NUCLEOTIDE SEQUENCE</scope>
    <source>
        <strain evidence="9">CBS 379.55</strain>
    </source>
</reference>
<feature type="transmembrane region" description="Helical" evidence="7">
    <location>
        <begin position="60"/>
        <end position="80"/>
    </location>
</feature>
<dbReference type="InterPro" id="IPR049326">
    <property type="entry name" value="Rhodopsin_dom_fungi"/>
</dbReference>
<dbReference type="Pfam" id="PF20684">
    <property type="entry name" value="Fung_rhodopsin"/>
    <property type="match status" value="1"/>
</dbReference>
<evidence type="ECO:0000256" key="7">
    <source>
        <dbReference type="SAM" id="Phobius"/>
    </source>
</evidence>
<evidence type="ECO:0000256" key="6">
    <source>
        <dbReference type="SAM" id="MobiDB-lite"/>
    </source>
</evidence>
<accession>A0A6A6JN62</accession>
<name>A0A6A6JN62_WESOR</name>
<dbReference type="Proteomes" id="UP000800097">
    <property type="component" value="Unassembled WGS sequence"/>
</dbReference>
<dbReference type="OrthoDB" id="444631at2759"/>
<protein>
    <recommendedName>
        <fullName evidence="8">Rhodopsin domain-containing protein</fullName>
    </recommendedName>
</protein>
<dbReference type="AlphaFoldDB" id="A0A6A6JN62"/>
<feature type="region of interest" description="Disordered" evidence="6">
    <location>
        <begin position="362"/>
        <end position="395"/>
    </location>
</feature>
<evidence type="ECO:0000256" key="4">
    <source>
        <dbReference type="ARBA" id="ARBA00023136"/>
    </source>
</evidence>
<evidence type="ECO:0000256" key="1">
    <source>
        <dbReference type="ARBA" id="ARBA00004141"/>
    </source>
</evidence>
<dbReference type="RefSeq" id="XP_033655092.1">
    <property type="nucleotide sequence ID" value="XM_033800830.1"/>
</dbReference>
<dbReference type="PANTHER" id="PTHR33048:SF47">
    <property type="entry name" value="INTEGRAL MEMBRANE PROTEIN-RELATED"/>
    <property type="match status" value="1"/>
</dbReference>
<evidence type="ECO:0000256" key="2">
    <source>
        <dbReference type="ARBA" id="ARBA00022692"/>
    </source>
</evidence>
<keyword evidence="3 7" id="KW-1133">Transmembrane helix</keyword>
<feature type="domain" description="Rhodopsin" evidence="8">
    <location>
        <begin position="44"/>
        <end position="283"/>
    </location>
</feature>
<dbReference type="InterPro" id="IPR052337">
    <property type="entry name" value="SAT4-like"/>
</dbReference>